<dbReference type="SUPFAM" id="SSF47699">
    <property type="entry name" value="Bifunctional inhibitor/lipid-transfer protein/seed storage 2S albumin"/>
    <property type="match status" value="1"/>
</dbReference>
<evidence type="ECO:0000313" key="8">
    <source>
        <dbReference type="Proteomes" id="UP001327560"/>
    </source>
</evidence>
<keyword evidence="4" id="KW-0325">Glycoprotein</keyword>
<dbReference type="Gene3D" id="1.10.110.10">
    <property type="entry name" value="Plant lipid-transfer and hydrophobic proteins"/>
    <property type="match status" value="1"/>
</dbReference>
<keyword evidence="8" id="KW-1185">Reference proteome</keyword>
<proteinExistence type="inferred from homology"/>
<dbReference type="InterPro" id="IPR036312">
    <property type="entry name" value="Bifun_inhib/LTP/seed_sf"/>
</dbReference>
<dbReference type="InterPro" id="IPR016140">
    <property type="entry name" value="Bifunc_inhib/LTP/seed_store"/>
</dbReference>
<feature type="chain" id="PRO_5042895391" description="Bifunctional inhibitor/plant lipid transfer protein/seed storage helical domain-containing protein" evidence="5">
    <location>
        <begin position="22"/>
        <end position="251"/>
    </location>
</feature>
<evidence type="ECO:0000256" key="4">
    <source>
        <dbReference type="ARBA" id="ARBA00023180"/>
    </source>
</evidence>
<dbReference type="SMART" id="SM00499">
    <property type="entry name" value="AAI"/>
    <property type="match status" value="1"/>
</dbReference>
<evidence type="ECO:0000256" key="1">
    <source>
        <dbReference type="ARBA" id="ARBA00009748"/>
    </source>
</evidence>
<evidence type="ECO:0000313" key="7">
    <source>
        <dbReference type="EMBL" id="WOL04201.1"/>
    </source>
</evidence>
<dbReference type="CDD" id="cd00010">
    <property type="entry name" value="AAI_LTSS"/>
    <property type="match status" value="1"/>
</dbReference>
<keyword evidence="3" id="KW-1015">Disulfide bond</keyword>
<name>A0AAQ3QC85_9LILI</name>
<sequence>MATTSLLTLLLLPLLAHLASSDFAKDRADCENTLLGLASCISYVEGNAKAPTPDCCDGVGQVLAKNKTCVCILIKDRDEPDLGIKFNATLAMLLPQYCNHPTNFSECIALLGLTPQAKEAQIFEQFESRQNATSEHAGGGRNRYYYNVGGKKAVAQSKKPTQRSLSNSLFFCSCVEVHKLPNLLKSIEHRFLSNRSPQKAKRRNILKEQELEVFVEAILGALSCLSPLQSKDAVFAIPIAPRVVGSVASLG</sequence>
<evidence type="ECO:0000259" key="6">
    <source>
        <dbReference type="SMART" id="SM00499"/>
    </source>
</evidence>
<reference evidence="7 8" key="1">
    <citation type="submission" date="2023-10" db="EMBL/GenBank/DDBJ databases">
        <title>Chromosome-scale genome assembly provides insights into flower coloration mechanisms of Canna indica.</title>
        <authorList>
            <person name="Li C."/>
        </authorList>
    </citation>
    <scope>NUCLEOTIDE SEQUENCE [LARGE SCALE GENOMIC DNA]</scope>
    <source>
        <tissue evidence="7">Flower</tissue>
    </source>
</reference>
<accession>A0AAQ3QC85</accession>
<dbReference type="Pfam" id="PF14368">
    <property type="entry name" value="LTP_2"/>
    <property type="match status" value="1"/>
</dbReference>
<comment type="similarity">
    <text evidence="1">Belongs to the plant LTP family.</text>
</comment>
<feature type="signal peptide" evidence="5">
    <location>
        <begin position="1"/>
        <end position="21"/>
    </location>
</feature>
<keyword evidence="2 5" id="KW-0732">Signal</keyword>
<dbReference type="PANTHER" id="PTHR33044">
    <property type="entry name" value="BIFUNCTIONAL INHIBITOR/LIPID-TRANSFER PROTEIN/SEED STORAGE 2S ALBUMIN SUPERFAMILY PROTEIN-RELATED"/>
    <property type="match status" value="1"/>
</dbReference>
<dbReference type="InterPro" id="IPR043325">
    <property type="entry name" value="LTSS"/>
</dbReference>
<dbReference type="EMBL" id="CP136893">
    <property type="protein sequence ID" value="WOL04201.1"/>
    <property type="molecule type" value="Genomic_DNA"/>
</dbReference>
<dbReference type="Proteomes" id="UP001327560">
    <property type="component" value="Chromosome 4"/>
</dbReference>
<dbReference type="AlphaFoldDB" id="A0AAQ3QC85"/>
<evidence type="ECO:0000256" key="2">
    <source>
        <dbReference type="ARBA" id="ARBA00022729"/>
    </source>
</evidence>
<evidence type="ECO:0000256" key="5">
    <source>
        <dbReference type="SAM" id="SignalP"/>
    </source>
</evidence>
<gene>
    <name evidence="7" type="ORF">Cni_G12922</name>
</gene>
<evidence type="ECO:0000256" key="3">
    <source>
        <dbReference type="ARBA" id="ARBA00023157"/>
    </source>
</evidence>
<organism evidence="7 8">
    <name type="scientific">Canna indica</name>
    <name type="common">Indian-shot</name>
    <dbReference type="NCBI Taxonomy" id="4628"/>
    <lineage>
        <taxon>Eukaryota</taxon>
        <taxon>Viridiplantae</taxon>
        <taxon>Streptophyta</taxon>
        <taxon>Embryophyta</taxon>
        <taxon>Tracheophyta</taxon>
        <taxon>Spermatophyta</taxon>
        <taxon>Magnoliopsida</taxon>
        <taxon>Liliopsida</taxon>
        <taxon>Zingiberales</taxon>
        <taxon>Cannaceae</taxon>
        <taxon>Canna</taxon>
    </lineage>
</organism>
<feature type="domain" description="Bifunctional inhibitor/plant lipid transfer protein/seed storage helical" evidence="6">
    <location>
        <begin position="30"/>
        <end position="107"/>
    </location>
</feature>
<protein>
    <recommendedName>
        <fullName evidence="6">Bifunctional inhibitor/plant lipid transfer protein/seed storage helical domain-containing protein</fullName>
    </recommendedName>
</protein>